<feature type="transmembrane region" description="Helical" evidence="1">
    <location>
        <begin position="335"/>
        <end position="352"/>
    </location>
</feature>
<organism evidence="2 3">
    <name type="scientific">Candidatus Roizmanbacteria bacterium GW2011_GWA2_37_7</name>
    <dbReference type="NCBI Taxonomy" id="1618481"/>
    <lineage>
        <taxon>Bacteria</taxon>
        <taxon>Candidatus Roizmaniibacteriota</taxon>
    </lineage>
</organism>
<feature type="transmembrane region" description="Helical" evidence="1">
    <location>
        <begin position="178"/>
        <end position="195"/>
    </location>
</feature>
<feature type="transmembrane region" description="Helical" evidence="1">
    <location>
        <begin position="104"/>
        <end position="129"/>
    </location>
</feature>
<evidence type="ECO:0008006" key="4">
    <source>
        <dbReference type="Google" id="ProtNLM"/>
    </source>
</evidence>
<keyword evidence="1" id="KW-0812">Transmembrane</keyword>
<reference evidence="2 3" key="1">
    <citation type="journal article" date="2015" name="Nature">
        <title>rRNA introns, odd ribosomes, and small enigmatic genomes across a large radiation of phyla.</title>
        <authorList>
            <person name="Brown C.T."/>
            <person name="Hug L.A."/>
            <person name="Thomas B.C."/>
            <person name="Sharon I."/>
            <person name="Castelle C.J."/>
            <person name="Singh A."/>
            <person name="Wilkins M.J."/>
            <person name="Williams K.H."/>
            <person name="Banfield J.F."/>
        </authorList>
    </citation>
    <scope>NUCLEOTIDE SEQUENCE [LARGE SCALE GENOMIC DNA]</scope>
</reference>
<feature type="transmembrane region" description="Helical" evidence="1">
    <location>
        <begin position="361"/>
        <end position="382"/>
    </location>
</feature>
<dbReference type="AlphaFoldDB" id="A0A0G0H4D7"/>
<evidence type="ECO:0000313" key="2">
    <source>
        <dbReference type="EMBL" id="KKQ37022.1"/>
    </source>
</evidence>
<gene>
    <name evidence="2" type="ORF">US54_C0047G0005</name>
</gene>
<feature type="transmembrane region" description="Helical" evidence="1">
    <location>
        <begin position="246"/>
        <end position="264"/>
    </location>
</feature>
<feature type="transmembrane region" description="Helical" evidence="1">
    <location>
        <begin position="200"/>
        <end position="217"/>
    </location>
</feature>
<protein>
    <recommendedName>
        <fullName evidence="4">Glycosyltransferase RgtA/B/C/D-like domain-containing protein</fullName>
    </recommendedName>
</protein>
<keyword evidence="1" id="KW-0472">Membrane</keyword>
<evidence type="ECO:0000313" key="3">
    <source>
        <dbReference type="Proteomes" id="UP000034471"/>
    </source>
</evidence>
<keyword evidence="1" id="KW-1133">Transmembrane helix</keyword>
<dbReference type="Proteomes" id="UP000034471">
    <property type="component" value="Unassembled WGS sequence"/>
</dbReference>
<sequence>MGKQTKRLVVGILFIFIVGVVLFINYYPHYYALLNTPANYSYSGQASWFDPWDINNYFAVIKLAQKEKKILLSNINTTERVKPAFVYPLYTTVAIIFPRVNNILLYHVLAIVCGILLASGIFVLSNLLLKKSFHSLYALLIISLGGGLGFLFSAPGISADLNIPGVTFFSTFQKPHEAIAAFLYISSLVFFFLSVDKKNIIFLLISIVSFLLLIPIYPYRLLSFFLIAGIFVLLSYMRVQKKYPFIYLGIFSALVFPLAIIYTLHFLSSGFSVLTSYQPNNISLISLLLGYGFFIVLFACQLFTPNNKTSLITFLNIWVLVSVGLAILPFGMSRLYLSGLLFPMAILFMLCLKDISKRSTILAFILMMFILILLLPTSLYTFHKRIVEVKNNNIWYYIPVQLKHGFDFLERSKQDGVLALSPLSSYIPAQTGKHVYFGIKDQTPDYDNKVNNAVLFYSGKLTENQAKAFLKENNIHFVIVSTQEEQVGKPSYPFLTVVYKNKGIEILKTTWAD</sequence>
<feature type="transmembrane region" description="Helical" evidence="1">
    <location>
        <begin position="311"/>
        <end position="329"/>
    </location>
</feature>
<feature type="transmembrane region" description="Helical" evidence="1">
    <location>
        <begin position="136"/>
        <end position="158"/>
    </location>
</feature>
<feature type="transmembrane region" description="Helical" evidence="1">
    <location>
        <begin position="284"/>
        <end position="304"/>
    </location>
</feature>
<comment type="caution">
    <text evidence="2">The sequence shown here is derived from an EMBL/GenBank/DDBJ whole genome shotgun (WGS) entry which is preliminary data.</text>
</comment>
<proteinExistence type="predicted"/>
<feature type="transmembrane region" description="Helical" evidence="1">
    <location>
        <begin position="7"/>
        <end position="27"/>
    </location>
</feature>
<dbReference type="EMBL" id="LBTJ01000047">
    <property type="protein sequence ID" value="KKQ37022.1"/>
    <property type="molecule type" value="Genomic_DNA"/>
</dbReference>
<accession>A0A0G0H4D7</accession>
<dbReference type="STRING" id="1618481.US54_C0047G0005"/>
<name>A0A0G0H4D7_9BACT</name>
<evidence type="ECO:0000256" key="1">
    <source>
        <dbReference type="SAM" id="Phobius"/>
    </source>
</evidence>
<feature type="transmembrane region" description="Helical" evidence="1">
    <location>
        <begin position="223"/>
        <end position="239"/>
    </location>
</feature>